<name>A0A4Q1C228_9BACT</name>
<reference evidence="9 10" key="1">
    <citation type="submission" date="2019-01" db="EMBL/GenBank/DDBJ databases">
        <title>Cytophagaceae bacterium strain CAR-16.</title>
        <authorList>
            <person name="Chen W.-M."/>
        </authorList>
    </citation>
    <scope>NUCLEOTIDE SEQUENCE [LARGE SCALE GENOMIC DNA]</scope>
    <source>
        <strain evidence="9 10">CAR-16</strain>
    </source>
</reference>
<evidence type="ECO:0000256" key="7">
    <source>
        <dbReference type="HAMAP-Rule" id="MF_00523"/>
    </source>
</evidence>
<dbReference type="GO" id="GO:0016410">
    <property type="term" value="F:N-acyltransferase activity"/>
    <property type="evidence" value="ECO:0007669"/>
    <property type="project" value="InterPro"/>
</dbReference>
<dbReference type="CDD" id="cd03352">
    <property type="entry name" value="LbH_LpxD"/>
    <property type="match status" value="1"/>
</dbReference>
<keyword evidence="1 7" id="KW-0444">Lipid biosynthesis</keyword>
<dbReference type="NCBIfam" id="NF002060">
    <property type="entry name" value="PRK00892.1"/>
    <property type="match status" value="1"/>
</dbReference>
<proteinExistence type="inferred from homology"/>
<dbReference type="InterPro" id="IPR007691">
    <property type="entry name" value="LpxD"/>
</dbReference>
<dbReference type="GO" id="GO:0103118">
    <property type="term" value="F:UDP-3-O-[(3R)-3-hydroxyacyl]-glucosamine N-acyltransferase activity"/>
    <property type="evidence" value="ECO:0007669"/>
    <property type="project" value="UniProtKB-EC"/>
</dbReference>
<dbReference type="PANTHER" id="PTHR43378">
    <property type="entry name" value="UDP-3-O-ACYLGLUCOSAMINE N-ACYLTRANSFERASE"/>
    <property type="match status" value="1"/>
</dbReference>
<accession>A0A4Q1C228</accession>
<evidence type="ECO:0000256" key="2">
    <source>
        <dbReference type="ARBA" id="ARBA00022556"/>
    </source>
</evidence>
<evidence type="ECO:0000256" key="3">
    <source>
        <dbReference type="ARBA" id="ARBA00022679"/>
    </source>
</evidence>
<dbReference type="Proteomes" id="UP000289455">
    <property type="component" value="Unassembled WGS sequence"/>
</dbReference>
<dbReference type="EC" id="2.3.1.191" evidence="7"/>
<comment type="caution">
    <text evidence="9">The sequence shown here is derived from an EMBL/GenBank/DDBJ whole genome shotgun (WGS) entry which is preliminary data.</text>
</comment>
<dbReference type="AlphaFoldDB" id="A0A4Q1C228"/>
<dbReference type="InterPro" id="IPR018357">
    <property type="entry name" value="Hexapep_transf_CS"/>
</dbReference>
<feature type="domain" description="UDP-3-O-[3-hydroxymyristoyl] glucosamine N-acyltransferase non-repeat region" evidence="8">
    <location>
        <begin position="24"/>
        <end position="89"/>
    </location>
</feature>
<dbReference type="OrthoDB" id="9784739at2"/>
<dbReference type="SUPFAM" id="SSF51161">
    <property type="entry name" value="Trimeric LpxA-like enzymes"/>
    <property type="match status" value="1"/>
</dbReference>
<comment type="catalytic activity">
    <reaction evidence="7">
        <text>a UDP-3-O-[(3R)-3-hydroxyacyl]-alpha-D-glucosamine + a (3R)-hydroxyacyl-[ACP] = a UDP-2-N,3-O-bis[(3R)-3-hydroxyacyl]-alpha-D-glucosamine + holo-[ACP] + H(+)</text>
        <dbReference type="Rhea" id="RHEA:53836"/>
        <dbReference type="Rhea" id="RHEA-COMP:9685"/>
        <dbReference type="Rhea" id="RHEA-COMP:9945"/>
        <dbReference type="ChEBI" id="CHEBI:15378"/>
        <dbReference type="ChEBI" id="CHEBI:64479"/>
        <dbReference type="ChEBI" id="CHEBI:78827"/>
        <dbReference type="ChEBI" id="CHEBI:137740"/>
        <dbReference type="ChEBI" id="CHEBI:137748"/>
        <dbReference type="EC" id="2.3.1.191"/>
    </reaction>
</comment>
<organism evidence="9 10">
    <name type="scientific">Aquirufa rosea</name>
    <dbReference type="NCBI Taxonomy" id="2509241"/>
    <lineage>
        <taxon>Bacteria</taxon>
        <taxon>Pseudomonadati</taxon>
        <taxon>Bacteroidota</taxon>
        <taxon>Cytophagia</taxon>
        <taxon>Cytophagales</taxon>
        <taxon>Flectobacillaceae</taxon>
        <taxon>Aquirufa</taxon>
    </lineage>
</organism>
<keyword evidence="5 7" id="KW-0443">Lipid metabolism</keyword>
<protein>
    <recommendedName>
        <fullName evidence="7">UDP-3-O-acylglucosamine N-acyltransferase</fullName>
        <ecNumber evidence="7">2.3.1.191</ecNumber>
    </recommendedName>
</protein>
<comment type="function">
    <text evidence="7">Catalyzes the N-acylation of UDP-3-O-acylglucosamine using 3-hydroxyacyl-ACP as the acyl donor. Is involved in the biosynthesis of lipid A, a phosphorylated glycolipid that anchors the lipopolysaccharide to the outer membrane of the cell.</text>
</comment>
<keyword evidence="6 7" id="KW-0012">Acyltransferase</keyword>
<keyword evidence="3 7" id="KW-0808">Transferase</keyword>
<dbReference type="EMBL" id="SDHY01000001">
    <property type="protein sequence ID" value="RXK52141.1"/>
    <property type="molecule type" value="Genomic_DNA"/>
</dbReference>
<dbReference type="UniPathway" id="UPA00973"/>
<keyword evidence="10" id="KW-1185">Reference proteome</keyword>
<dbReference type="Pfam" id="PF00132">
    <property type="entry name" value="Hexapep"/>
    <property type="match status" value="2"/>
</dbReference>
<dbReference type="Gene3D" id="3.40.1390.10">
    <property type="entry name" value="MurE/MurF, N-terminal domain"/>
    <property type="match status" value="1"/>
</dbReference>
<sequence>MKFTVNQIAGLIHGTVDGNGADIISEFGKIEEGKSGAISFLANPKYEAFLYESKATAVIISNDLKLKKKPLATLIRVENPYLAFTILLQKYQEMIAYVETGIQEPSYIDPSATLGENIYIGTFTSVKQNAQIGSGTQIMNNVSIGKNVQIGENCVIYPGVIIYSDTKIGNHCTIHANAVIGSDGFGFAPQPDGTFTTIPQLGNVVIEDHVSIGANTTIDRATMGSTKIGKGSKIDNLVQIAHNVEIGQNTAIAAQVGISGSSKIGNHCLLGGQVGVAGHLIIADHTIVTAQSGVTKTVKTPGQTLGGTPASPNVDYLKRNALIRQLPDLFEKINQTMNLSN</sequence>
<dbReference type="GO" id="GO:0016020">
    <property type="term" value="C:membrane"/>
    <property type="evidence" value="ECO:0007669"/>
    <property type="project" value="GOC"/>
</dbReference>
<evidence type="ECO:0000259" key="8">
    <source>
        <dbReference type="Pfam" id="PF04613"/>
    </source>
</evidence>
<dbReference type="Pfam" id="PF04613">
    <property type="entry name" value="LpxD"/>
    <property type="match status" value="1"/>
</dbReference>
<dbReference type="Gene3D" id="2.160.10.10">
    <property type="entry name" value="Hexapeptide repeat proteins"/>
    <property type="match status" value="1"/>
</dbReference>
<dbReference type="NCBIfam" id="TIGR01853">
    <property type="entry name" value="lipid_A_lpxD"/>
    <property type="match status" value="1"/>
</dbReference>
<dbReference type="RefSeq" id="WP_129025105.1">
    <property type="nucleotide sequence ID" value="NZ_SDHY01000001.1"/>
</dbReference>
<dbReference type="InterPro" id="IPR011004">
    <property type="entry name" value="Trimer_LpxA-like_sf"/>
</dbReference>
<evidence type="ECO:0000256" key="5">
    <source>
        <dbReference type="ARBA" id="ARBA00023098"/>
    </source>
</evidence>
<dbReference type="GO" id="GO:0009245">
    <property type="term" value="P:lipid A biosynthetic process"/>
    <property type="evidence" value="ECO:0007669"/>
    <property type="project" value="UniProtKB-UniRule"/>
</dbReference>
<evidence type="ECO:0000313" key="10">
    <source>
        <dbReference type="Proteomes" id="UP000289455"/>
    </source>
</evidence>
<keyword evidence="4 7" id="KW-0677">Repeat</keyword>
<evidence type="ECO:0000256" key="6">
    <source>
        <dbReference type="ARBA" id="ARBA00023315"/>
    </source>
</evidence>
<comment type="pathway">
    <text evidence="7">Bacterial outer membrane biogenesis; LPS lipid A biosynthesis.</text>
</comment>
<keyword evidence="2 7" id="KW-0441">Lipid A biosynthesis</keyword>
<dbReference type="InterPro" id="IPR020573">
    <property type="entry name" value="UDP_GlcNAc_AcTrfase_non-rep"/>
</dbReference>
<comment type="similarity">
    <text evidence="7">Belongs to the transferase hexapeptide repeat family. LpxD subfamily.</text>
</comment>
<evidence type="ECO:0000256" key="1">
    <source>
        <dbReference type="ARBA" id="ARBA00022516"/>
    </source>
</evidence>
<evidence type="ECO:0000256" key="4">
    <source>
        <dbReference type="ARBA" id="ARBA00022737"/>
    </source>
</evidence>
<dbReference type="HAMAP" id="MF_00523">
    <property type="entry name" value="LpxD"/>
    <property type="match status" value="1"/>
</dbReference>
<evidence type="ECO:0000313" key="9">
    <source>
        <dbReference type="EMBL" id="RXK52141.1"/>
    </source>
</evidence>
<gene>
    <name evidence="7 9" type="primary">lpxD</name>
    <name evidence="9" type="ORF">ESB04_00355</name>
</gene>
<dbReference type="InterPro" id="IPR001451">
    <property type="entry name" value="Hexapep"/>
</dbReference>
<dbReference type="PANTHER" id="PTHR43378:SF2">
    <property type="entry name" value="UDP-3-O-ACYLGLUCOSAMINE N-ACYLTRANSFERASE 1, MITOCHONDRIAL-RELATED"/>
    <property type="match status" value="1"/>
</dbReference>
<dbReference type="PROSITE" id="PS00101">
    <property type="entry name" value="HEXAPEP_TRANSFERASES"/>
    <property type="match status" value="1"/>
</dbReference>
<comment type="subunit">
    <text evidence="7">Homotrimer.</text>
</comment>
<feature type="active site" description="Proton acceptor" evidence="7">
    <location>
        <position position="242"/>
    </location>
</feature>